<dbReference type="InterPro" id="IPR051677">
    <property type="entry name" value="AfsR-DnrI-RedD_regulator"/>
</dbReference>
<dbReference type="Gene3D" id="1.25.40.10">
    <property type="entry name" value="Tetratricopeptide repeat domain"/>
    <property type="match status" value="1"/>
</dbReference>
<dbReference type="EMBL" id="JAQQXQ010000010">
    <property type="protein sequence ID" value="MDC8755463.1"/>
    <property type="molecule type" value="Genomic_DNA"/>
</dbReference>
<proteinExistence type="predicted"/>
<reference evidence="1 2" key="1">
    <citation type="submission" date="2022-10" db="EMBL/GenBank/DDBJ databases">
        <title>Erythrobacter sp. sf7 Genome sequencing.</title>
        <authorList>
            <person name="Park S."/>
        </authorList>
    </citation>
    <scope>NUCLEOTIDE SEQUENCE [LARGE SCALE GENOMIC DNA]</scope>
    <source>
        <strain evidence="2">sf7</strain>
    </source>
</reference>
<dbReference type="PANTHER" id="PTHR35807">
    <property type="entry name" value="TRANSCRIPTIONAL REGULATOR REDD-RELATED"/>
    <property type="match status" value="1"/>
</dbReference>
<gene>
    <name evidence="1" type="ORF">OIK40_12510</name>
</gene>
<name>A0ABT5JS27_9SPHN</name>
<dbReference type="SUPFAM" id="SSF46894">
    <property type="entry name" value="C-terminal effector domain of the bipartite response regulators"/>
    <property type="match status" value="1"/>
</dbReference>
<dbReference type="InterPro" id="IPR016032">
    <property type="entry name" value="Sig_transdc_resp-reg_C-effctor"/>
</dbReference>
<organism evidence="1 2">
    <name type="scientific">Erythrobacter fulvus</name>
    <dbReference type="NCBI Taxonomy" id="2987523"/>
    <lineage>
        <taxon>Bacteria</taxon>
        <taxon>Pseudomonadati</taxon>
        <taxon>Pseudomonadota</taxon>
        <taxon>Alphaproteobacteria</taxon>
        <taxon>Sphingomonadales</taxon>
        <taxon>Erythrobacteraceae</taxon>
        <taxon>Erythrobacter/Porphyrobacter group</taxon>
        <taxon>Erythrobacter</taxon>
    </lineage>
</organism>
<dbReference type="InterPro" id="IPR036388">
    <property type="entry name" value="WH-like_DNA-bd_sf"/>
</dbReference>
<sequence length="696" mass="76243">MGNEKQQIAAPTTAALARIFGDFRLETAGGTPLLLSNRRGMLIIALLCLQPDRSLDRETLCRLLWPDRFHAQAKASLRQCLLDLRHQFEQEGCHNPLIVSRVAVGLDCNLLASDLSELEDALAEGDADGAAAMVEGSATLQLLQGINFNPAFDEWLALKRQEVEARIRQGIARLVSGLRSAGDSQAGARLSAAAQVRYPLARRLADVALAVLPFDQIDHVGGDFFLAEGMTDELTSRLGKVEGIMLAGRTSVLAVAGRGQMLTEMAASLRVTHLIEGEVKRTAETITVRIALIEGATGAEIWADRIEGSLDDFFESRKLIGNNVIAAICRVLGLSLSPAPMRRMTANRAAYALYLQGRSLVRRSITDGAAAKSVELLEEALAIDPDFAECWTALADAHIHNAVYTPCLDRVERSRKAAECARRAVELDPGQGHALAIQGIHEWTRRNPAGALDLAFEAYAREPRNADVALRLGSFLLYLGRSRAALPFIEAGIEQDPAYGRNHVILATAHFNLGEIEQALATGQRTVDLGMPGMWLAVFEAATGDNRKAAETYYAQRMLMNTVILPPAGTEPMNDVMRDAYWQIAAKGICSGDETARATYCAMLDGLHQTMPDPYDPSIAFPAIWMGHAELVMKIYRERIHPANMFGLMSLWTDVEPIRRIRQHPGFMDFAEEVGLVEAWNRHGWPDLMPADPRTA</sequence>
<dbReference type="SUPFAM" id="SSF48452">
    <property type="entry name" value="TPR-like"/>
    <property type="match status" value="1"/>
</dbReference>
<accession>A0ABT5JS27</accession>
<keyword evidence="2" id="KW-1185">Reference proteome</keyword>
<evidence type="ECO:0000313" key="2">
    <source>
        <dbReference type="Proteomes" id="UP001216558"/>
    </source>
</evidence>
<evidence type="ECO:0000313" key="1">
    <source>
        <dbReference type="EMBL" id="MDC8755463.1"/>
    </source>
</evidence>
<protein>
    <submittedName>
        <fullName evidence="1">Uncharacterized protein</fullName>
    </submittedName>
</protein>
<comment type="caution">
    <text evidence="1">The sequence shown here is derived from an EMBL/GenBank/DDBJ whole genome shotgun (WGS) entry which is preliminary data.</text>
</comment>
<dbReference type="Proteomes" id="UP001216558">
    <property type="component" value="Unassembled WGS sequence"/>
</dbReference>
<dbReference type="InterPro" id="IPR011990">
    <property type="entry name" value="TPR-like_helical_dom_sf"/>
</dbReference>
<dbReference type="Gene3D" id="1.10.10.10">
    <property type="entry name" value="Winged helix-like DNA-binding domain superfamily/Winged helix DNA-binding domain"/>
    <property type="match status" value="1"/>
</dbReference>
<dbReference type="RefSeq" id="WP_273678676.1">
    <property type="nucleotide sequence ID" value="NZ_JAQQXQ010000010.1"/>
</dbReference>